<reference evidence="2 3" key="1">
    <citation type="submission" date="2021-07" db="EMBL/GenBank/DDBJ databases">
        <title>Clostridium weizhouense sp. nov., an anaerobic bacterium isolated from activated sludge of Petroleum wastewater.</title>
        <authorList>
            <person name="Li Q."/>
        </authorList>
    </citation>
    <scope>NUCLEOTIDE SEQUENCE [LARGE SCALE GENOMIC DNA]</scope>
    <source>
        <strain evidence="2 3">YB-6</strain>
    </source>
</reference>
<feature type="coiled-coil region" evidence="1">
    <location>
        <begin position="136"/>
        <end position="163"/>
    </location>
</feature>
<evidence type="ECO:0000256" key="1">
    <source>
        <dbReference type="SAM" id="Coils"/>
    </source>
</evidence>
<evidence type="ECO:0000313" key="3">
    <source>
        <dbReference type="Proteomes" id="UP001519921"/>
    </source>
</evidence>
<dbReference type="Proteomes" id="UP001519921">
    <property type="component" value="Unassembled WGS sequence"/>
</dbReference>
<gene>
    <name evidence="2" type="ORF">KYD98_00980</name>
</gene>
<accession>A0ABS7ALT7</accession>
<evidence type="ECO:0000313" key="2">
    <source>
        <dbReference type="EMBL" id="MBW6408661.1"/>
    </source>
</evidence>
<comment type="caution">
    <text evidence="2">The sequence shown here is derived from an EMBL/GenBank/DDBJ whole genome shotgun (WGS) entry which is preliminary data.</text>
</comment>
<organism evidence="2 3">
    <name type="scientific">Clostridium weizhouense</name>
    <dbReference type="NCBI Taxonomy" id="2859781"/>
    <lineage>
        <taxon>Bacteria</taxon>
        <taxon>Bacillati</taxon>
        <taxon>Bacillota</taxon>
        <taxon>Clostridia</taxon>
        <taxon>Eubacteriales</taxon>
        <taxon>Clostridiaceae</taxon>
        <taxon>Clostridium</taxon>
    </lineage>
</organism>
<sequence length="257" mass="30578">MLGKTFYKKNDAELETAKMFNEISEKKEFKNKESQNNSKNNSLCILDKETIGYIINKFSPMSVEIRESLNNLSKTLESTIDYIEDKSSNIIKTERNFELSDYYRKISVEVYDMIKNINEYVKWMETEYEHENNDFKETTQNSIEEINENISEIENKNIDNNINFENGIEIYKDFSTKEPKAFKLNKDIVRVDDWDDLLVKTAEILTKKYKESKHSNKTVNKDIKISEKKSNENTFRNTVIEMLNEYKINLNDFRLYC</sequence>
<keyword evidence="1" id="KW-0175">Coiled coil</keyword>
<dbReference type="RefSeq" id="WP_219777722.1">
    <property type="nucleotide sequence ID" value="NZ_JAHXPT010000001.1"/>
</dbReference>
<proteinExistence type="predicted"/>
<protein>
    <submittedName>
        <fullName evidence="2">Viral A-type inclusion protein</fullName>
    </submittedName>
</protein>
<keyword evidence="3" id="KW-1185">Reference proteome</keyword>
<name>A0ABS7ALT7_9CLOT</name>
<dbReference type="EMBL" id="JAHXPT010000001">
    <property type="protein sequence ID" value="MBW6408661.1"/>
    <property type="molecule type" value="Genomic_DNA"/>
</dbReference>